<organism evidence="4 5">
    <name type="scientific">Ereboglobus luteus</name>
    <dbReference type="NCBI Taxonomy" id="1796921"/>
    <lineage>
        <taxon>Bacteria</taxon>
        <taxon>Pseudomonadati</taxon>
        <taxon>Verrucomicrobiota</taxon>
        <taxon>Opitutia</taxon>
        <taxon>Opitutales</taxon>
        <taxon>Opitutaceae</taxon>
        <taxon>Ereboglobus</taxon>
    </lineage>
</organism>
<reference evidence="4 5" key="1">
    <citation type="journal article" date="2018" name="Syst. Appl. Microbiol.">
        <title>Ereboglobus luteus gen. nov. sp. nov. from cockroach guts, and new insights into the oxygen relationship of the genera Opitutus and Didymococcus (Verrucomicrobia: Opitutaceae).</title>
        <authorList>
            <person name="Tegtmeier D."/>
            <person name="Belitz A."/>
            <person name="Radek R."/>
            <person name="Heimerl T."/>
            <person name="Brune A."/>
        </authorList>
    </citation>
    <scope>NUCLEOTIDE SEQUENCE [LARGE SCALE GENOMIC DNA]</scope>
    <source>
        <strain evidence="4 5">Ho45</strain>
    </source>
</reference>
<dbReference type="EMBL" id="CP023004">
    <property type="protein sequence ID" value="AWI07898.1"/>
    <property type="molecule type" value="Genomic_DNA"/>
</dbReference>
<evidence type="ECO:0000259" key="3">
    <source>
        <dbReference type="PROSITE" id="PS51186"/>
    </source>
</evidence>
<dbReference type="AlphaFoldDB" id="A0A2U8DZ35"/>
<dbReference type="PROSITE" id="PS51186">
    <property type="entry name" value="GNAT"/>
    <property type="match status" value="1"/>
</dbReference>
<dbReference type="KEGG" id="elut:CKA38_00265"/>
<evidence type="ECO:0000313" key="4">
    <source>
        <dbReference type="EMBL" id="AWI07898.1"/>
    </source>
</evidence>
<dbReference type="Gene3D" id="3.40.630.30">
    <property type="match status" value="1"/>
</dbReference>
<dbReference type="InterPro" id="IPR016181">
    <property type="entry name" value="Acyl_CoA_acyltransferase"/>
</dbReference>
<dbReference type="SUPFAM" id="SSF55729">
    <property type="entry name" value="Acyl-CoA N-acyltransferases (Nat)"/>
    <property type="match status" value="1"/>
</dbReference>
<sequence>MDINIRRATEADASLVAATGLTVWIDTYARDAVTRDMAGHVLAEFTEPRIRRHIAAPFTTIWIAETAGGVIGFADVTLPAATPSLPDAAQAEITRIYVLERFTRQGVGSRLLRHATARAFADGATVVWLSAWAGNQRAIDFYKKHNWLHVGKTSFMLGADAHPNHIFAIRKS</sequence>
<dbReference type="GO" id="GO:0016747">
    <property type="term" value="F:acyltransferase activity, transferring groups other than amino-acyl groups"/>
    <property type="evidence" value="ECO:0007669"/>
    <property type="project" value="InterPro"/>
</dbReference>
<protein>
    <recommendedName>
        <fullName evidence="3">N-acetyltransferase domain-containing protein</fullName>
    </recommendedName>
</protein>
<evidence type="ECO:0000256" key="1">
    <source>
        <dbReference type="ARBA" id="ARBA00022679"/>
    </source>
</evidence>
<dbReference type="OrthoDB" id="7205533at2"/>
<gene>
    <name evidence="4" type="ORF">CKA38_00265</name>
</gene>
<feature type="domain" description="N-acetyltransferase" evidence="3">
    <location>
        <begin position="3"/>
        <end position="172"/>
    </location>
</feature>
<keyword evidence="1" id="KW-0808">Transferase</keyword>
<keyword evidence="5" id="KW-1185">Reference proteome</keyword>
<dbReference type="PANTHER" id="PTHR43877">
    <property type="entry name" value="AMINOALKYLPHOSPHONATE N-ACETYLTRANSFERASE-RELATED-RELATED"/>
    <property type="match status" value="1"/>
</dbReference>
<evidence type="ECO:0000256" key="2">
    <source>
        <dbReference type="ARBA" id="ARBA00023315"/>
    </source>
</evidence>
<evidence type="ECO:0000313" key="5">
    <source>
        <dbReference type="Proteomes" id="UP000244896"/>
    </source>
</evidence>
<dbReference type="InterPro" id="IPR050832">
    <property type="entry name" value="Bact_Acetyltransf"/>
</dbReference>
<dbReference type="Proteomes" id="UP000244896">
    <property type="component" value="Chromosome"/>
</dbReference>
<keyword evidence="2" id="KW-0012">Acyltransferase</keyword>
<name>A0A2U8DZ35_9BACT</name>
<dbReference type="RefSeq" id="WP_108823706.1">
    <property type="nucleotide sequence ID" value="NZ_CP023004.1"/>
</dbReference>
<accession>A0A2U8DZ35</accession>
<proteinExistence type="predicted"/>
<dbReference type="CDD" id="cd04301">
    <property type="entry name" value="NAT_SF"/>
    <property type="match status" value="1"/>
</dbReference>
<dbReference type="InterPro" id="IPR000182">
    <property type="entry name" value="GNAT_dom"/>
</dbReference>
<dbReference type="Pfam" id="PF00583">
    <property type="entry name" value="Acetyltransf_1"/>
    <property type="match status" value="1"/>
</dbReference>